<dbReference type="InterPro" id="IPR017972">
    <property type="entry name" value="Cyt_P450_CS"/>
</dbReference>
<evidence type="ECO:0000256" key="7">
    <source>
        <dbReference type="ARBA" id="ARBA00022723"/>
    </source>
</evidence>
<accession>A0ABR3IAW4</accession>
<evidence type="ECO:0000256" key="3">
    <source>
        <dbReference type="ARBA" id="ARBA00004406"/>
    </source>
</evidence>
<dbReference type="InterPro" id="IPR050476">
    <property type="entry name" value="Insect_CytP450_Detox"/>
</dbReference>
<evidence type="ECO:0000256" key="13">
    <source>
        <dbReference type="ARBA" id="ARBA00023136"/>
    </source>
</evidence>
<keyword evidence="16" id="KW-0812">Transmembrane</keyword>
<evidence type="ECO:0000256" key="8">
    <source>
        <dbReference type="ARBA" id="ARBA00022824"/>
    </source>
</evidence>
<name>A0ABR3IAW4_LOXSC</name>
<keyword evidence="7 15" id="KW-0479">Metal-binding</keyword>
<keyword evidence="8" id="KW-0256">Endoplasmic reticulum</keyword>
<protein>
    <recommendedName>
        <fullName evidence="5">unspecific monooxygenase</fullName>
        <ecNumber evidence="5">1.14.14.1</ecNumber>
    </recommendedName>
</protein>
<evidence type="ECO:0000256" key="9">
    <source>
        <dbReference type="ARBA" id="ARBA00022848"/>
    </source>
</evidence>
<keyword evidence="10 15" id="KW-0560">Oxidoreductase</keyword>
<dbReference type="PANTHER" id="PTHR24292:SF54">
    <property type="entry name" value="CYP9F3-RELATED"/>
    <property type="match status" value="1"/>
</dbReference>
<dbReference type="InterPro" id="IPR036396">
    <property type="entry name" value="Cyt_P450_sf"/>
</dbReference>
<dbReference type="PRINTS" id="PR00463">
    <property type="entry name" value="EP450I"/>
</dbReference>
<organism evidence="17 18">
    <name type="scientific">Loxostege sticticalis</name>
    <name type="common">Beet webworm moth</name>
    <dbReference type="NCBI Taxonomy" id="481309"/>
    <lineage>
        <taxon>Eukaryota</taxon>
        <taxon>Metazoa</taxon>
        <taxon>Ecdysozoa</taxon>
        <taxon>Arthropoda</taxon>
        <taxon>Hexapoda</taxon>
        <taxon>Insecta</taxon>
        <taxon>Pterygota</taxon>
        <taxon>Neoptera</taxon>
        <taxon>Endopterygota</taxon>
        <taxon>Lepidoptera</taxon>
        <taxon>Glossata</taxon>
        <taxon>Ditrysia</taxon>
        <taxon>Pyraloidea</taxon>
        <taxon>Crambidae</taxon>
        <taxon>Pyraustinae</taxon>
        <taxon>Loxostege</taxon>
    </lineage>
</organism>
<comment type="subcellular location">
    <subcellularLocation>
        <location evidence="3">Endoplasmic reticulum membrane</location>
        <topology evidence="3">Peripheral membrane protein</topology>
    </subcellularLocation>
    <subcellularLocation>
        <location evidence="2">Microsome membrane</location>
        <topology evidence="2">Peripheral membrane protein</topology>
    </subcellularLocation>
</comment>
<comment type="cofactor">
    <cofactor evidence="1">
        <name>heme</name>
        <dbReference type="ChEBI" id="CHEBI:30413"/>
    </cofactor>
</comment>
<keyword evidence="11 15" id="KW-0408">Iron</keyword>
<dbReference type="Pfam" id="PF00067">
    <property type="entry name" value="p450"/>
    <property type="match status" value="2"/>
</dbReference>
<dbReference type="EMBL" id="JBEUOH010000006">
    <property type="protein sequence ID" value="KAL0893391.1"/>
    <property type="molecule type" value="Genomic_DNA"/>
</dbReference>
<comment type="caution">
    <text evidence="17">The sequence shown here is derived from an EMBL/GenBank/DDBJ whole genome shotgun (WGS) entry which is preliminary data.</text>
</comment>
<comment type="similarity">
    <text evidence="4 15">Belongs to the cytochrome P450 family.</text>
</comment>
<dbReference type="SUPFAM" id="SSF48264">
    <property type="entry name" value="Cytochrome P450"/>
    <property type="match status" value="1"/>
</dbReference>
<keyword evidence="16" id="KW-1133">Transmembrane helix</keyword>
<evidence type="ECO:0000256" key="10">
    <source>
        <dbReference type="ARBA" id="ARBA00023002"/>
    </source>
</evidence>
<keyword evidence="6 15" id="KW-0349">Heme</keyword>
<evidence type="ECO:0000256" key="6">
    <source>
        <dbReference type="ARBA" id="ARBA00022617"/>
    </source>
</evidence>
<keyword evidence="9" id="KW-0492">Microsome</keyword>
<dbReference type="PRINTS" id="PR00385">
    <property type="entry name" value="P450"/>
</dbReference>
<evidence type="ECO:0000256" key="12">
    <source>
        <dbReference type="ARBA" id="ARBA00023033"/>
    </source>
</evidence>
<evidence type="ECO:0000313" key="17">
    <source>
        <dbReference type="EMBL" id="KAL0893391.1"/>
    </source>
</evidence>
<evidence type="ECO:0000256" key="14">
    <source>
        <dbReference type="ARBA" id="ARBA00047827"/>
    </source>
</evidence>
<evidence type="ECO:0000313" key="18">
    <source>
        <dbReference type="Proteomes" id="UP001549920"/>
    </source>
</evidence>
<dbReference type="Proteomes" id="UP001549920">
    <property type="component" value="Unassembled WGS sequence"/>
</dbReference>
<dbReference type="InterPro" id="IPR001128">
    <property type="entry name" value="Cyt_P450"/>
</dbReference>
<proteinExistence type="inferred from homology"/>
<evidence type="ECO:0000256" key="4">
    <source>
        <dbReference type="ARBA" id="ARBA00010617"/>
    </source>
</evidence>
<evidence type="ECO:0000256" key="16">
    <source>
        <dbReference type="SAM" id="Phobius"/>
    </source>
</evidence>
<feature type="transmembrane region" description="Helical" evidence="16">
    <location>
        <begin position="6"/>
        <end position="21"/>
    </location>
</feature>
<gene>
    <name evidence="17" type="ORF">ABMA27_014978</name>
</gene>
<evidence type="ECO:0000256" key="5">
    <source>
        <dbReference type="ARBA" id="ARBA00012109"/>
    </source>
</evidence>
<dbReference type="PROSITE" id="PS00086">
    <property type="entry name" value="CYTOCHROME_P450"/>
    <property type="match status" value="1"/>
</dbReference>
<evidence type="ECO:0000256" key="2">
    <source>
        <dbReference type="ARBA" id="ARBA00004174"/>
    </source>
</evidence>
<dbReference type="CDD" id="cd11056">
    <property type="entry name" value="CYP6-like"/>
    <property type="match status" value="1"/>
</dbReference>
<dbReference type="InterPro" id="IPR002401">
    <property type="entry name" value="Cyt_P450_E_grp-I"/>
</dbReference>
<keyword evidence="13 16" id="KW-0472">Membrane</keyword>
<evidence type="ECO:0000256" key="1">
    <source>
        <dbReference type="ARBA" id="ARBA00001971"/>
    </source>
</evidence>
<comment type="catalytic activity">
    <reaction evidence="14">
        <text>an organic molecule + reduced [NADPH--hemoprotein reductase] + O2 = an alcohol + oxidized [NADPH--hemoprotein reductase] + H2O + H(+)</text>
        <dbReference type="Rhea" id="RHEA:17149"/>
        <dbReference type="Rhea" id="RHEA-COMP:11964"/>
        <dbReference type="Rhea" id="RHEA-COMP:11965"/>
        <dbReference type="ChEBI" id="CHEBI:15377"/>
        <dbReference type="ChEBI" id="CHEBI:15378"/>
        <dbReference type="ChEBI" id="CHEBI:15379"/>
        <dbReference type="ChEBI" id="CHEBI:30879"/>
        <dbReference type="ChEBI" id="CHEBI:57618"/>
        <dbReference type="ChEBI" id="CHEBI:58210"/>
        <dbReference type="ChEBI" id="CHEBI:142491"/>
        <dbReference type="EC" id="1.14.14.1"/>
    </reaction>
</comment>
<reference evidence="17 18" key="1">
    <citation type="submission" date="2024-06" db="EMBL/GenBank/DDBJ databases">
        <title>A chromosome-level genome assembly of beet webworm, Loxostege sticticalis.</title>
        <authorList>
            <person name="Zhang Y."/>
        </authorList>
    </citation>
    <scope>NUCLEOTIDE SEQUENCE [LARGE SCALE GENOMIC DNA]</scope>
    <source>
        <strain evidence="17">AQ026</strain>
        <tissue evidence="17">Whole body</tissue>
    </source>
</reference>
<evidence type="ECO:0000256" key="15">
    <source>
        <dbReference type="RuleBase" id="RU000461"/>
    </source>
</evidence>
<keyword evidence="12 15" id="KW-0503">Monooxygenase</keyword>
<dbReference type="EC" id="1.14.14.1" evidence="5"/>
<keyword evidence="18" id="KW-1185">Reference proteome</keyword>
<evidence type="ECO:0000256" key="11">
    <source>
        <dbReference type="ARBA" id="ARBA00023004"/>
    </source>
</evidence>
<sequence>MLTEILVFIVTALVGYYLYVYKKIHNYFKERDVKFLPGVPFFGNAFNSTVLRKHMIEDLDAVYKAFPGERYVGYIEGITPIILIRDPDLIKMITVKDFEHFINHKDFFSEEMEPLFAESLIMMKDGKWRDMRTTLSPAFTGSKMRMMLPFIQEISKNIVDYLKDQIGKDIDVDDVTHRFTTDVIASAAFGLQLNSLRDRDNEFFVMGQNIFKFTPLQRVHQYLCSQFPGLAKKLKFTLGPTRVTKFFMDTVSTTMEYREKNNVVRPDMIQLLMEASKGTLKGSNNAEKDDVGFATVADDVKHDGPSSREWTLSELASQVLTFFVAGFETSSSTMTMCLHELAIHPDIQERLYQEIKEFKDTNNLTKWSVAIVMDRVCTKTYELPPAHEGGKPYKVNRGDLIYNVVNAIHTDPEYWPEPEVFNPDRFYDENKKNIRPFTFMPFGVGPRACLGSRFALLELKVLLFDLISNFKILKFEKTTEPLNLQPIDFNIKAQGGTWIRLEARN</sequence>
<dbReference type="Gene3D" id="1.10.630.10">
    <property type="entry name" value="Cytochrome P450"/>
    <property type="match status" value="1"/>
</dbReference>
<dbReference type="PANTHER" id="PTHR24292">
    <property type="entry name" value="CYTOCHROME P450"/>
    <property type="match status" value="1"/>
</dbReference>